<feature type="compositionally biased region" description="Polar residues" evidence="1">
    <location>
        <begin position="1"/>
        <end position="25"/>
    </location>
</feature>
<gene>
    <name evidence="2" type="ORF">L873DRAFT_63339</name>
</gene>
<dbReference type="EMBL" id="ML120452">
    <property type="protein sequence ID" value="RPA93463.1"/>
    <property type="molecule type" value="Genomic_DNA"/>
</dbReference>
<feature type="region of interest" description="Disordered" evidence="1">
    <location>
        <begin position="121"/>
        <end position="140"/>
    </location>
</feature>
<dbReference type="AlphaFoldDB" id="A0A3N4J565"/>
<sequence>MLASAQSTSDVTNGGSPASSKQAANHQPYRTLEALKQKNKIQGSTQLNLSTVAFLSPPSRPHYRRAYNLYPHRHLTLTYSNALPYLIPHLTLNHSSYLQVLVSRYARLNIFRGASDVPCPPLPPQKSTKVHQVSRQSRNQTKPLMGKNKYAISILLVRVQCSILPGLHAVHSGKINHLRRAGG</sequence>
<feature type="compositionally biased region" description="Polar residues" evidence="1">
    <location>
        <begin position="125"/>
        <end position="140"/>
    </location>
</feature>
<accession>A0A3N4J565</accession>
<protein>
    <submittedName>
        <fullName evidence="2">Uncharacterized protein</fullName>
    </submittedName>
</protein>
<evidence type="ECO:0000313" key="3">
    <source>
        <dbReference type="Proteomes" id="UP000276215"/>
    </source>
</evidence>
<reference evidence="2 3" key="1">
    <citation type="journal article" date="2018" name="Nat. Ecol. Evol.">
        <title>Pezizomycetes genomes reveal the molecular basis of ectomycorrhizal truffle lifestyle.</title>
        <authorList>
            <person name="Murat C."/>
            <person name="Payen T."/>
            <person name="Noel B."/>
            <person name="Kuo A."/>
            <person name="Morin E."/>
            <person name="Chen J."/>
            <person name="Kohler A."/>
            <person name="Krizsan K."/>
            <person name="Balestrini R."/>
            <person name="Da Silva C."/>
            <person name="Montanini B."/>
            <person name="Hainaut M."/>
            <person name="Levati E."/>
            <person name="Barry K.W."/>
            <person name="Belfiori B."/>
            <person name="Cichocki N."/>
            <person name="Clum A."/>
            <person name="Dockter R.B."/>
            <person name="Fauchery L."/>
            <person name="Guy J."/>
            <person name="Iotti M."/>
            <person name="Le Tacon F."/>
            <person name="Lindquist E.A."/>
            <person name="Lipzen A."/>
            <person name="Malagnac F."/>
            <person name="Mello A."/>
            <person name="Molinier V."/>
            <person name="Miyauchi S."/>
            <person name="Poulain J."/>
            <person name="Riccioni C."/>
            <person name="Rubini A."/>
            <person name="Sitrit Y."/>
            <person name="Splivallo R."/>
            <person name="Traeger S."/>
            <person name="Wang M."/>
            <person name="Zifcakova L."/>
            <person name="Wipf D."/>
            <person name="Zambonelli A."/>
            <person name="Paolocci F."/>
            <person name="Nowrousian M."/>
            <person name="Ottonello S."/>
            <person name="Baldrian P."/>
            <person name="Spatafora J.W."/>
            <person name="Henrissat B."/>
            <person name="Nagy L.G."/>
            <person name="Aury J.M."/>
            <person name="Wincker P."/>
            <person name="Grigoriev I.V."/>
            <person name="Bonfante P."/>
            <person name="Martin F.M."/>
        </authorList>
    </citation>
    <scope>NUCLEOTIDE SEQUENCE [LARGE SCALE GENOMIC DNA]</scope>
    <source>
        <strain evidence="2 3">120613-1</strain>
    </source>
</reference>
<name>A0A3N4J565_9PEZI</name>
<evidence type="ECO:0000256" key="1">
    <source>
        <dbReference type="SAM" id="MobiDB-lite"/>
    </source>
</evidence>
<organism evidence="2 3">
    <name type="scientific">Choiromyces venosus 120613-1</name>
    <dbReference type="NCBI Taxonomy" id="1336337"/>
    <lineage>
        <taxon>Eukaryota</taxon>
        <taxon>Fungi</taxon>
        <taxon>Dikarya</taxon>
        <taxon>Ascomycota</taxon>
        <taxon>Pezizomycotina</taxon>
        <taxon>Pezizomycetes</taxon>
        <taxon>Pezizales</taxon>
        <taxon>Tuberaceae</taxon>
        <taxon>Choiromyces</taxon>
    </lineage>
</organism>
<proteinExistence type="predicted"/>
<evidence type="ECO:0000313" key="2">
    <source>
        <dbReference type="EMBL" id="RPA93463.1"/>
    </source>
</evidence>
<dbReference type="Proteomes" id="UP000276215">
    <property type="component" value="Unassembled WGS sequence"/>
</dbReference>
<keyword evidence="3" id="KW-1185">Reference proteome</keyword>
<feature type="region of interest" description="Disordered" evidence="1">
    <location>
        <begin position="1"/>
        <end position="26"/>
    </location>
</feature>